<keyword evidence="3" id="KW-1185">Reference proteome</keyword>
<dbReference type="AlphaFoldDB" id="A0A8H4R247"/>
<keyword evidence="1" id="KW-0472">Membrane</keyword>
<sequence length="302" mass="33810">MDFFRVQSKVKSSLPHAREVPKGCADDHESEIERISKLEMESSQWAVVLSFRHYSPSISDRSNPSESSKEPKYIEPILTLSIYEVQARTLILSDIRVFNHANSVQTSSGRPSFFTINYKHTMLAIQVFYSALISLFVLSSGIFATPLPVAKAGLDELVVREPPPIPSLAEVKAKLDVLPNTSLFYSSHKGIGTDEQAKAWAKEYHPEYKILAQMWKDPAYPNPWATDPATSKKFFDVASQAMAELSSGKVYVFQGPWTQADGKDWYAGSTWARKEWPALLLNKAVTSIIRVNAVNPEIKIKG</sequence>
<organism evidence="2 3">
    <name type="scientific">Agrocybe pediades</name>
    <dbReference type="NCBI Taxonomy" id="84607"/>
    <lineage>
        <taxon>Eukaryota</taxon>
        <taxon>Fungi</taxon>
        <taxon>Dikarya</taxon>
        <taxon>Basidiomycota</taxon>
        <taxon>Agaricomycotina</taxon>
        <taxon>Agaricomycetes</taxon>
        <taxon>Agaricomycetidae</taxon>
        <taxon>Agaricales</taxon>
        <taxon>Agaricineae</taxon>
        <taxon>Strophariaceae</taxon>
        <taxon>Agrocybe</taxon>
    </lineage>
</organism>
<name>A0A8H4R247_9AGAR</name>
<evidence type="ECO:0000313" key="3">
    <source>
        <dbReference type="Proteomes" id="UP000521872"/>
    </source>
</evidence>
<gene>
    <name evidence="2" type="ORF">D9613_009560</name>
</gene>
<comment type="caution">
    <text evidence="2">The sequence shown here is derived from an EMBL/GenBank/DDBJ whole genome shotgun (WGS) entry which is preliminary data.</text>
</comment>
<evidence type="ECO:0000256" key="1">
    <source>
        <dbReference type="SAM" id="Phobius"/>
    </source>
</evidence>
<dbReference type="Proteomes" id="UP000521872">
    <property type="component" value="Unassembled WGS sequence"/>
</dbReference>
<protein>
    <submittedName>
        <fullName evidence="2">Uncharacterized protein</fullName>
    </submittedName>
</protein>
<accession>A0A8H4R247</accession>
<proteinExistence type="predicted"/>
<dbReference type="EMBL" id="JAACJL010000002">
    <property type="protein sequence ID" value="KAF4621995.1"/>
    <property type="molecule type" value="Genomic_DNA"/>
</dbReference>
<evidence type="ECO:0000313" key="2">
    <source>
        <dbReference type="EMBL" id="KAF4621995.1"/>
    </source>
</evidence>
<keyword evidence="1" id="KW-1133">Transmembrane helix</keyword>
<keyword evidence="1" id="KW-0812">Transmembrane</keyword>
<reference evidence="2 3" key="1">
    <citation type="submission" date="2019-12" db="EMBL/GenBank/DDBJ databases">
        <authorList>
            <person name="Floudas D."/>
            <person name="Bentzer J."/>
            <person name="Ahren D."/>
            <person name="Johansson T."/>
            <person name="Persson P."/>
            <person name="Tunlid A."/>
        </authorList>
    </citation>
    <scope>NUCLEOTIDE SEQUENCE [LARGE SCALE GENOMIC DNA]</scope>
    <source>
        <strain evidence="2 3">CBS 102.39</strain>
    </source>
</reference>
<feature type="transmembrane region" description="Helical" evidence="1">
    <location>
        <begin position="123"/>
        <end position="144"/>
    </location>
</feature>